<reference evidence="1 2" key="1">
    <citation type="submission" date="2020-10" db="EMBL/GenBank/DDBJ databases">
        <title>ChiBAC.</title>
        <authorList>
            <person name="Zenner C."/>
            <person name="Hitch T.C.A."/>
            <person name="Clavel T."/>
        </authorList>
    </citation>
    <scope>NUCLEOTIDE SEQUENCE [LARGE SCALE GENOMIC DNA]</scope>
    <source>
        <strain evidence="1 2">DSM 108706</strain>
    </source>
</reference>
<keyword evidence="2" id="KW-1185">Reference proteome</keyword>
<sequence length="171" mass="19631">MSKKVDWPKLKTEYVTTAITTRALAKKYGLAYSTVARRSANEAWSEARRAFESKYVSEVEQKVVKATSDKTTELLSRELRIANRLSELIEEKITEGKYVSTNAIKEYANTIKILEQVKRSITGTNTDAQERTLKIAEQRLQMDKDRADREENTDTNITVVFDGISDERWSE</sequence>
<evidence type="ECO:0000313" key="2">
    <source>
        <dbReference type="Proteomes" id="UP001516588"/>
    </source>
</evidence>
<proteinExistence type="predicted"/>
<organism evidence="1 2">
    <name type="scientific">Gallibacter intestinalis</name>
    <dbReference type="NCBI Taxonomy" id="2779356"/>
    <lineage>
        <taxon>Bacteria</taxon>
        <taxon>Bacillati</taxon>
        <taxon>Bacillota</taxon>
        <taxon>Clostridia</taxon>
        <taxon>Eubacteriales</taxon>
        <taxon>Eubacteriaceae</taxon>
        <taxon>Gallibacter</taxon>
    </lineage>
</organism>
<dbReference type="EMBL" id="JADCKA010000008">
    <property type="protein sequence ID" value="MBE5035696.1"/>
    <property type="molecule type" value="Genomic_DNA"/>
</dbReference>
<accession>A0ABR9QXW3</accession>
<dbReference type="Proteomes" id="UP001516588">
    <property type="component" value="Unassembled WGS sequence"/>
</dbReference>
<dbReference type="RefSeq" id="WP_226385345.1">
    <property type="nucleotide sequence ID" value="NZ_JADCKA010000008.1"/>
</dbReference>
<gene>
    <name evidence="1" type="ORF">INF20_05305</name>
</gene>
<evidence type="ECO:0008006" key="3">
    <source>
        <dbReference type="Google" id="ProtNLM"/>
    </source>
</evidence>
<evidence type="ECO:0000313" key="1">
    <source>
        <dbReference type="EMBL" id="MBE5035696.1"/>
    </source>
</evidence>
<name>A0ABR9QXW3_9FIRM</name>
<protein>
    <recommendedName>
        <fullName evidence="3">Terminase</fullName>
    </recommendedName>
</protein>
<comment type="caution">
    <text evidence="1">The sequence shown here is derived from an EMBL/GenBank/DDBJ whole genome shotgun (WGS) entry which is preliminary data.</text>
</comment>